<keyword evidence="1" id="KW-0808">Transferase</keyword>
<dbReference type="OrthoDB" id="1434035at2759"/>
<keyword evidence="12" id="KW-1185">Reference proteome</keyword>
<dbReference type="Pfam" id="PF08284">
    <property type="entry name" value="RVP_2"/>
    <property type="match status" value="1"/>
</dbReference>
<dbReference type="Gene3D" id="2.40.70.10">
    <property type="entry name" value="Acid Proteases"/>
    <property type="match status" value="1"/>
</dbReference>
<organism evidence="11 12">
    <name type="scientific">Senna tora</name>
    <dbReference type="NCBI Taxonomy" id="362788"/>
    <lineage>
        <taxon>Eukaryota</taxon>
        <taxon>Viridiplantae</taxon>
        <taxon>Streptophyta</taxon>
        <taxon>Embryophyta</taxon>
        <taxon>Tracheophyta</taxon>
        <taxon>Spermatophyta</taxon>
        <taxon>Magnoliopsida</taxon>
        <taxon>eudicotyledons</taxon>
        <taxon>Gunneridae</taxon>
        <taxon>Pentapetalae</taxon>
        <taxon>rosids</taxon>
        <taxon>fabids</taxon>
        <taxon>Fabales</taxon>
        <taxon>Fabaceae</taxon>
        <taxon>Caesalpinioideae</taxon>
        <taxon>Cassia clade</taxon>
        <taxon>Senna</taxon>
    </lineage>
</organism>
<dbReference type="CDD" id="cd09274">
    <property type="entry name" value="RNase_HI_RT_Ty3"/>
    <property type="match status" value="1"/>
</dbReference>
<evidence type="ECO:0000259" key="10">
    <source>
        <dbReference type="Pfam" id="PF17917"/>
    </source>
</evidence>
<reference evidence="11" key="1">
    <citation type="submission" date="2020-09" db="EMBL/GenBank/DDBJ databases">
        <title>Genome-Enabled Discovery of Anthraquinone Biosynthesis in Senna tora.</title>
        <authorList>
            <person name="Kang S.-H."/>
            <person name="Pandey R.P."/>
            <person name="Lee C.-M."/>
            <person name="Sim J.-S."/>
            <person name="Jeong J.-T."/>
            <person name="Choi B.-S."/>
            <person name="Jung M."/>
            <person name="Ginzburg D."/>
            <person name="Zhao K."/>
            <person name="Won S.Y."/>
            <person name="Oh T.-J."/>
            <person name="Yu Y."/>
            <person name="Kim N.-H."/>
            <person name="Lee O.R."/>
            <person name="Lee T.-H."/>
            <person name="Bashyal P."/>
            <person name="Kim T.-S."/>
            <person name="Lee W.-H."/>
            <person name="Kawkins C."/>
            <person name="Kim C.-K."/>
            <person name="Kim J.S."/>
            <person name="Ahn B.O."/>
            <person name="Rhee S.Y."/>
            <person name="Sohng J.K."/>
        </authorList>
    </citation>
    <scope>NUCLEOTIDE SEQUENCE</scope>
    <source>
        <tissue evidence="11">Leaf</tissue>
    </source>
</reference>
<evidence type="ECO:0000259" key="9">
    <source>
        <dbReference type="Pfam" id="PF03732"/>
    </source>
</evidence>
<dbReference type="CDD" id="cd00303">
    <property type="entry name" value="retropepsin_like"/>
    <property type="match status" value="1"/>
</dbReference>
<dbReference type="GO" id="GO:0016787">
    <property type="term" value="F:hydrolase activity"/>
    <property type="evidence" value="ECO:0007669"/>
    <property type="project" value="UniProtKB-KW"/>
</dbReference>
<evidence type="ECO:0000313" key="12">
    <source>
        <dbReference type="Proteomes" id="UP000634136"/>
    </source>
</evidence>
<dbReference type="PANTHER" id="PTHR37984">
    <property type="entry name" value="PROTEIN CBG26694"/>
    <property type="match status" value="1"/>
</dbReference>
<dbReference type="SUPFAM" id="SSF56672">
    <property type="entry name" value="DNA/RNA polymerases"/>
    <property type="match status" value="1"/>
</dbReference>
<dbReference type="Gene3D" id="3.10.20.370">
    <property type="match status" value="1"/>
</dbReference>
<dbReference type="EMBL" id="JAAIUW010000006">
    <property type="protein sequence ID" value="KAF7828429.1"/>
    <property type="molecule type" value="Genomic_DNA"/>
</dbReference>
<evidence type="ECO:0000256" key="3">
    <source>
        <dbReference type="ARBA" id="ARBA00022722"/>
    </source>
</evidence>
<evidence type="ECO:0000256" key="8">
    <source>
        <dbReference type="SAM" id="Phobius"/>
    </source>
</evidence>
<dbReference type="InterPro" id="IPR021109">
    <property type="entry name" value="Peptidase_aspartic_dom_sf"/>
</dbReference>
<evidence type="ECO:0000256" key="6">
    <source>
        <dbReference type="ARBA" id="ARBA00022918"/>
    </source>
</evidence>
<evidence type="ECO:0000256" key="4">
    <source>
        <dbReference type="ARBA" id="ARBA00022759"/>
    </source>
</evidence>
<feature type="region of interest" description="Disordered" evidence="7">
    <location>
        <begin position="1"/>
        <end position="29"/>
    </location>
</feature>
<evidence type="ECO:0000256" key="2">
    <source>
        <dbReference type="ARBA" id="ARBA00022695"/>
    </source>
</evidence>
<dbReference type="InterPro" id="IPR050951">
    <property type="entry name" value="Retrovirus_Pol_polyprotein"/>
</dbReference>
<dbReference type="SUPFAM" id="SSF50630">
    <property type="entry name" value="Acid proteases"/>
    <property type="match status" value="1"/>
</dbReference>
<comment type="caution">
    <text evidence="11">The sequence shown here is derived from an EMBL/GenBank/DDBJ whole genome shotgun (WGS) entry which is preliminary data.</text>
</comment>
<dbReference type="GO" id="GO:0003964">
    <property type="term" value="F:RNA-directed DNA polymerase activity"/>
    <property type="evidence" value="ECO:0007669"/>
    <property type="project" value="UniProtKB-KW"/>
</dbReference>
<keyword evidence="6" id="KW-0695">RNA-directed DNA polymerase</keyword>
<feature type="domain" description="Retrotransposon gag" evidence="9">
    <location>
        <begin position="176"/>
        <end position="265"/>
    </location>
</feature>
<keyword evidence="5" id="KW-0378">Hydrolase</keyword>
<keyword evidence="4" id="KW-0255">Endonuclease</keyword>
<name>A0A834TV97_9FABA</name>
<evidence type="ECO:0000256" key="5">
    <source>
        <dbReference type="ARBA" id="ARBA00022801"/>
    </source>
</evidence>
<dbReference type="GO" id="GO:0004519">
    <property type="term" value="F:endonuclease activity"/>
    <property type="evidence" value="ECO:0007669"/>
    <property type="project" value="UniProtKB-KW"/>
</dbReference>
<dbReference type="PANTHER" id="PTHR37984:SF5">
    <property type="entry name" value="PROTEIN NYNRIN-LIKE"/>
    <property type="match status" value="1"/>
</dbReference>
<keyword evidence="3" id="KW-0540">Nuclease</keyword>
<dbReference type="InterPro" id="IPR043502">
    <property type="entry name" value="DNA/RNA_pol_sf"/>
</dbReference>
<feature type="transmembrane region" description="Helical" evidence="8">
    <location>
        <begin position="52"/>
        <end position="78"/>
    </location>
</feature>
<dbReference type="Pfam" id="PF03732">
    <property type="entry name" value="Retrotrans_gag"/>
    <property type="match status" value="1"/>
</dbReference>
<evidence type="ECO:0000256" key="1">
    <source>
        <dbReference type="ARBA" id="ARBA00022679"/>
    </source>
</evidence>
<gene>
    <name evidence="11" type="ORF">G2W53_019593</name>
</gene>
<keyword evidence="8" id="KW-0812">Transmembrane</keyword>
<dbReference type="InterPro" id="IPR005162">
    <property type="entry name" value="Retrotrans_gag_dom"/>
</dbReference>
<feature type="domain" description="Reverse transcriptase RNase H-like" evidence="10">
    <location>
        <begin position="674"/>
        <end position="770"/>
    </location>
</feature>
<proteinExistence type="predicted"/>
<keyword evidence="8" id="KW-1133">Transmembrane helix</keyword>
<protein>
    <submittedName>
        <fullName evidence="11">Ty3/gypsy retrotransposon protein</fullName>
    </submittedName>
</protein>
<dbReference type="AlphaFoldDB" id="A0A834TV97"/>
<keyword evidence="8" id="KW-0472">Membrane</keyword>
<dbReference type="InterPro" id="IPR041373">
    <property type="entry name" value="RT_RNaseH"/>
</dbReference>
<keyword evidence="2" id="KW-0548">Nucleotidyltransferase</keyword>
<sequence length="870" mass="97752">MITGGISRPNVEKEVSTEPSPAVMESSREKRVRRPPLWAKDYRMETILFSRIYPFLFLSNLILLSGRYHLVLLLSLAMASATPSSEMSLIVTELQKSQGALGDRLSKMEEMLCKLVRQKVQDDSGLSSDVPHGGGSSKHWKLEIPRFDGTDAEDWVHKIKQFFRFYVTPSDQKIQVASFHMEGPAYKWYKWICQNKPNLTWNEFLDELLLRFGFTLYENPKTALKQLTQTDSVESYHAQFEALSTRVAGLSEDWLVNMFVGGLKEYLQYEVQLADPTTYYEAVALAKMHEQKHAKLLQMSKSVYSKPFSGSVTTSGFSPKSFSPAASSGSAKGSVVAVDSKASSVRPPSTPSQGLNQVSPAYKRLTADEIREKRRLGLCYYCDAKYNKKHDCPNRFYLMIGLEELEALLYDDDVEGELKTLSAEAPPDTGQVLEITPEISFNALEGQFHPSTLRVTGTHNDSVVKVLIDNGSTHNFIKTGVAAKLKLPVQAIKPFKVQTGNGAFLECTHKCVDFKLLIQDHVFLVDLCVLDIKGADIVLGVQWLAEFGDITTNHKALTISFRRGDEDVRLQGEALLCQEPLMGRGVKKLADENSLACLYSMRQILEPDIPARAKVPPKIQDVINRFAAIFGDPIHLPPARDVDHKIDLLPGSNPVAVRPYRYPHFQKTEIERLKLFVVETDASNTGVGAVLSQDGHPVAYFSKKLSKKLSLASAYVRELYAITQAVMKWRHYLLGRKFVVKTDHQSLKELMRQVVQTPEQQFYLTKLMGFDFDIEYRSGRTNLAADALSRQGEFTGAMEGAATLLALTEARHELFDLIKRANEEDEELKDFHHLLQQGKLATSYSVRDGMLLKDGRIYVPASASIKQLIF</sequence>
<accession>A0A834TV97</accession>
<evidence type="ECO:0000313" key="11">
    <source>
        <dbReference type="EMBL" id="KAF7828429.1"/>
    </source>
</evidence>
<dbReference type="Proteomes" id="UP000634136">
    <property type="component" value="Unassembled WGS sequence"/>
</dbReference>
<dbReference type="Pfam" id="PF17917">
    <property type="entry name" value="RT_RNaseH"/>
    <property type="match status" value="1"/>
</dbReference>
<evidence type="ECO:0000256" key="7">
    <source>
        <dbReference type="SAM" id="MobiDB-lite"/>
    </source>
</evidence>